<dbReference type="Proteomes" id="UP001189429">
    <property type="component" value="Unassembled WGS sequence"/>
</dbReference>
<keyword evidence="3" id="KW-1185">Reference proteome</keyword>
<organism evidence="2 3">
    <name type="scientific">Prorocentrum cordatum</name>
    <dbReference type="NCBI Taxonomy" id="2364126"/>
    <lineage>
        <taxon>Eukaryota</taxon>
        <taxon>Sar</taxon>
        <taxon>Alveolata</taxon>
        <taxon>Dinophyceae</taxon>
        <taxon>Prorocentrales</taxon>
        <taxon>Prorocentraceae</taxon>
        <taxon>Prorocentrum</taxon>
    </lineage>
</organism>
<feature type="non-terminal residue" evidence="2">
    <location>
        <position position="146"/>
    </location>
</feature>
<name>A0ABN9R4H8_9DINO</name>
<proteinExistence type="predicted"/>
<reference evidence="2" key="1">
    <citation type="submission" date="2023-10" db="EMBL/GenBank/DDBJ databases">
        <authorList>
            <person name="Chen Y."/>
            <person name="Shah S."/>
            <person name="Dougan E. K."/>
            <person name="Thang M."/>
            <person name="Chan C."/>
        </authorList>
    </citation>
    <scope>NUCLEOTIDE SEQUENCE [LARGE SCALE GENOMIC DNA]</scope>
</reference>
<sequence length="146" mass="15468">MVALNRAQIQEGGGRREEEEEEEGEEGGGGGGGGGSRAHSGGTGRAVARLRNGVDDLTPRSRAGWSPLRSAMLEDCLPSGPVCRAVCRGAVRAVRRRRVQRAPPGARELLVRPVASAAPVRRAVRCRPRPQGKGSPRRGRIPLLVP</sequence>
<dbReference type="EMBL" id="CAUYUJ010004831">
    <property type="protein sequence ID" value="CAK0811131.1"/>
    <property type="molecule type" value="Genomic_DNA"/>
</dbReference>
<feature type="compositionally biased region" description="Basic residues" evidence="1">
    <location>
        <begin position="125"/>
        <end position="140"/>
    </location>
</feature>
<accession>A0ABN9R4H8</accession>
<gene>
    <name evidence="2" type="ORF">PCOR1329_LOCUS15858</name>
</gene>
<feature type="region of interest" description="Disordered" evidence="1">
    <location>
        <begin position="1"/>
        <end position="64"/>
    </location>
</feature>
<evidence type="ECO:0000256" key="1">
    <source>
        <dbReference type="SAM" id="MobiDB-lite"/>
    </source>
</evidence>
<comment type="caution">
    <text evidence="2">The sequence shown here is derived from an EMBL/GenBank/DDBJ whole genome shotgun (WGS) entry which is preliminary data.</text>
</comment>
<feature type="compositionally biased region" description="Gly residues" evidence="1">
    <location>
        <begin position="27"/>
        <end position="44"/>
    </location>
</feature>
<evidence type="ECO:0000313" key="2">
    <source>
        <dbReference type="EMBL" id="CAK0811131.1"/>
    </source>
</evidence>
<evidence type="ECO:0000313" key="3">
    <source>
        <dbReference type="Proteomes" id="UP001189429"/>
    </source>
</evidence>
<protein>
    <submittedName>
        <fullName evidence="2">Uncharacterized protein</fullName>
    </submittedName>
</protein>
<feature type="region of interest" description="Disordered" evidence="1">
    <location>
        <begin position="125"/>
        <end position="146"/>
    </location>
</feature>